<dbReference type="EMBL" id="WIXE01023627">
    <property type="protein sequence ID" value="KAK5966313.1"/>
    <property type="molecule type" value="Genomic_DNA"/>
</dbReference>
<reference evidence="2 3" key="1">
    <citation type="submission" date="2019-10" db="EMBL/GenBank/DDBJ databases">
        <title>Assembly and Annotation for the nematode Trichostrongylus colubriformis.</title>
        <authorList>
            <person name="Martin J."/>
        </authorList>
    </citation>
    <scope>NUCLEOTIDE SEQUENCE [LARGE SCALE GENOMIC DNA]</scope>
    <source>
        <strain evidence="2">G859</strain>
        <tissue evidence="2">Whole worm</tissue>
    </source>
</reference>
<feature type="compositionally biased region" description="Basic and acidic residues" evidence="1">
    <location>
        <begin position="166"/>
        <end position="175"/>
    </location>
</feature>
<sequence>MMGGSSSLSRGPFSDRPPTAVGSPGCSASESAKDISFETATLLKNPRRKGTSKSLSLPSTGGSDVPQTSTSSYMPPQRTPDPIRLSAAKKARELSNKMDTTQKSKKTKSSGRSTSSSMRTANVSSTSTPMKKRKTARKIVVDTDQLPNNEEEDLKTATQDTSEAQSNHRELEPSA</sequence>
<keyword evidence="3" id="KW-1185">Reference proteome</keyword>
<proteinExistence type="predicted"/>
<accession>A0AAN8F774</accession>
<evidence type="ECO:0000313" key="3">
    <source>
        <dbReference type="Proteomes" id="UP001331761"/>
    </source>
</evidence>
<feature type="compositionally biased region" description="Basic and acidic residues" evidence="1">
    <location>
        <begin position="90"/>
        <end position="102"/>
    </location>
</feature>
<dbReference type="AlphaFoldDB" id="A0AAN8F774"/>
<feature type="compositionally biased region" description="Polar residues" evidence="1">
    <location>
        <begin position="52"/>
        <end position="74"/>
    </location>
</feature>
<protein>
    <submittedName>
        <fullName evidence="2">Uncharacterized protein</fullName>
    </submittedName>
</protein>
<organism evidence="2 3">
    <name type="scientific">Trichostrongylus colubriformis</name>
    <name type="common">Black scour worm</name>
    <dbReference type="NCBI Taxonomy" id="6319"/>
    <lineage>
        <taxon>Eukaryota</taxon>
        <taxon>Metazoa</taxon>
        <taxon>Ecdysozoa</taxon>
        <taxon>Nematoda</taxon>
        <taxon>Chromadorea</taxon>
        <taxon>Rhabditida</taxon>
        <taxon>Rhabditina</taxon>
        <taxon>Rhabditomorpha</taxon>
        <taxon>Strongyloidea</taxon>
        <taxon>Trichostrongylidae</taxon>
        <taxon>Trichostrongylus</taxon>
    </lineage>
</organism>
<name>A0AAN8F774_TRICO</name>
<feature type="region of interest" description="Disordered" evidence="1">
    <location>
        <begin position="1"/>
        <end position="175"/>
    </location>
</feature>
<evidence type="ECO:0000256" key="1">
    <source>
        <dbReference type="SAM" id="MobiDB-lite"/>
    </source>
</evidence>
<gene>
    <name evidence="2" type="ORF">GCK32_018010</name>
</gene>
<comment type="caution">
    <text evidence="2">The sequence shown here is derived from an EMBL/GenBank/DDBJ whole genome shotgun (WGS) entry which is preliminary data.</text>
</comment>
<evidence type="ECO:0000313" key="2">
    <source>
        <dbReference type="EMBL" id="KAK5966313.1"/>
    </source>
</evidence>
<feature type="compositionally biased region" description="Polar residues" evidence="1">
    <location>
        <begin position="118"/>
        <end position="129"/>
    </location>
</feature>
<dbReference type="Proteomes" id="UP001331761">
    <property type="component" value="Unassembled WGS sequence"/>
</dbReference>
<feature type="compositionally biased region" description="Polar residues" evidence="1">
    <location>
        <begin position="156"/>
        <end position="165"/>
    </location>
</feature>